<accession>A0ABW3ST24</accession>
<dbReference type="PROSITE" id="PS51192">
    <property type="entry name" value="HELICASE_ATP_BIND_1"/>
    <property type="match status" value="1"/>
</dbReference>
<dbReference type="Pfam" id="PF19898">
    <property type="entry name" value="DUF6371"/>
    <property type="match status" value="1"/>
</dbReference>
<proteinExistence type="predicted"/>
<feature type="domain" description="Helicase ATP-binding" evidence="2">
    <location>
        <begin position="348"/>
        <end position="503"/>
    </location>
</feature>
<gene>
    <name evidence="3" type="ORF">ACFQ2O_17710</name>
</gene>
<dbReference type="Pfam" id="PF00270">
    <property type="entry name" value="DEAD"/>
    <property type="match status" value="1"/>
</dbReference>
<dbReference type="EMBL" id="JBHTLD010000207">
    <property type="protein sequence ID" value="MFD1188054.1"/>
    <property type="molecule type" value="Genomic_DNA"/>
</dbReference>
<dbReference type="SMART" id="SM00487">
    <property type="entry name" value="DEXDc"/>
    <property type="match status" value="1"/>
</dbReference>
<protein>
    <submittedName>
        <fullName evidence="3">DUF6371 domain-containing protein</fullName>
    </submittedName>
</protein>
<dbReference type="RefSeq" id="WP_377530911.1">
    <property type="nucleotide sequence ID" value="NZ_JBHTLD010000207.1"/>
</dbReference>
<comment type="caution">
    <text evidence="3">The sequence shown here is derived from an EMBL/GenBank/DDBJ whole genome shotgun (WGS) entry which is preliminary data.</text>
</comment>
<dbReference type="InterPro" id="IPR027417">
    <property type="entry name" value="P-loop_NTPase"/>
</dbReference>
<dbReference type="Gene3D" id="3.40.50.300">
    <property type="entry name" value="P-loop containing nucleotide triphosphate hydrolases"/>
    <property type="match status" value="1"/>
</dbReference>
<dbReference type="InterPro" id="IPR045951">
    <property type="entry name" value="DUF6371"/>
</dbReference>
<dbReference type="SUPFAM" id="SSF52540">
    <property type="entry name" value="P-loop containing nucleoside triphosphate hydrolases"/>
    <property type="match status" value="1"/>
</dbReference>
<dbReference type="Proteomes" id="UP001597094">
    <property type="component" value="Unassembled WGS sequence"/>
</dbReference>
<reference evidence="4" key="1">
    <citation type="journal article" date="2019" name="Int. J. Syst. Evol. Microbiol.">
        <title>The Global Catalogue of Microorganisms (GCM) 10K type strain sequencing project: providing services to taxonomists for standard genome sequencing and annotation.</title>
        <authorList>
            <consortium name="The Broad Institute Genomics Platform"/>
            <consortium name="The Broad Institute Genome Sequencing Center for Infectious Disease"/>
            <person name="Wu L."/>
            <person name="Ma J."/>
        </authorList>
    </citation>
    <scope>NUCLEOTIDE SEQUENCE [LARGE SCALE GENOMIC DNA]</scope>
    <source>
        <strain evidence="4">JCM 31319</strain>
    </source>
</reference>
<evidence type="ECO:0000256" key="1">
    <source>
        <dbReference type="SAM" id="MobiDB-lite"/>
    </source>
</evidence>
<dbReference type="InterPro" id="IPR014001">
    <property type="entry name" value="Helicase_ATP-bd"/>
</dbReference>
<name>A0ABW3ST24_9BACT</name>
<feature type="region of interest" description="Disordered" evidence="1">
    <location>
        <begin position="89"/>
        <end position="112"/>
    </location>
</feature>
<evidence type="ECO:0000313" key="4">
    <source>
        <dbReference type="Proteomes" id="UP001597094"/>
    </source>
</evidence>
<keyword evidence="4" id="KW-1185">Reference proteome</keyword>
<sequence length="996" mass="111907">MESLLSDSATLQVLLEYYPNFRKLGTVFRTPHSKGVNIFRHKGIYLVKDFTGKEFGEGALNVLQVIQCYHGCDFQEALAFLAAKLGHTSSGGASAPPRWPVPRPTVPAGTEKEREQVLVNVQQWERVMQDPRSNFHRYALSLGVTEEHLNKWHVGTDTRGNTVFGHRDTAGAFVNLKHFAYQPSGSRDKSKKPFYLKNPACKKYGQCLYGIHLLREGVPMVLVEAEKTAGLASFFYPQYDFVATGGASSLSEQKLKALRGKSGYVLVDADETGRQLGAWKKLHAHGLDFTPVDLFPDRRDGYDLADALRDGLRPDIADWRFQLRPNPNGCDYRLHVNRFIGEQAECLAGYIRHHGKVLLKARTGTGKTTFALEELARSVPGRIIILEPLTVIVDAVARGKYGEIAIIKQGATYEDVQTALHSRITVCTYDSFARIAPVSDGDLIICDEIHELLSGYGMPDKRPKYEFLFGQLLAAKNVLCISATPPDFLREYGFKYVEVVAGQSNTVQLTPITYKGKIQHELARLLPTLDFGNHQYLIRLNNLRLIEQLVCGFKGLPEGQVAVLSSGSKEVAGGVYRSITDTKLIPDEVRLVFTTSLIDCGVDLYNERLRVVLAEHENEQLSVANALQFMARARRIPLLPVSVYKQERKGKAFDRDAAYRALCKFAQGECHALNALNAQYQQLSPYLSKGSYCYRESAKYSTYNSEVHLYEVNRLTIHYEVEQAAIRSTATADFFSQLEAEGHIEMRGGEQVRVARTPETDELDRTAKAIRKSAEEQALEFVDSGCANTLFTALYHATRDLGLRQRIVRLEYDVRVSAEATMLQENHQRLFDDQAALHVFRNYLKLQERHIAPEGIVPLMREHRGNRKFGDLLVRIDTLERIKLCDRLPPADRRDVERILRHKRAIEEKVTGSASINSKTGNRVTADTITDAVNSDRDTAIMLTKDKAMRLFRILFETDVVVVKENGKTVKYFGIVADNTDVPAGDGTGDNKIMQH</sequence>
<evidence type="ECO:0000259" key="2">
    <source>
        <dbReference type="PROSITE" id="PS51192"/>
    </source>
</evidence>
<dbReference type="InterPro" id="IPR011545">
    <property type="entry name" value="DEAD/DEAH_box_helicase_dom"/>
</dbReference>
<organism evidence="3 4">
    <name type="scientific">Pontibacter rugosus</name>
    <dbReference type="NCBI Taxonomy" id="1745966"/>
    <lineage>
        <taxon>Bacteria</taxon>
        <taxon>Pseudomonadati</taxon>
        <taxon>Bacteroidota</taxon>
        <taxon>Cytophagia</taxon>
        <taxon>Cytophagales</taxon>
        <taxon>Hymenobacteraceae</taxon>
        <taxon>Pontibacter</taxon>
    </lineage>
</organism>
<evidence type="ECO:0000313" key="3">
    <source>
        <dbReference type="EMBL" id="MFD1188054.1"/>
    </source>
</evidence>